<dbReference type="GeneID" id="36587403"/>
<name>A0A2J6TRH6_9HELO</name>
<dbReference type="InParanoid" id="A0A2J6TRH6"/>
<evidence type="ECO:0000313" key="2">
    <source>
        <dbReference type="Proteomes" id="UP000235371"/>
    </source>
</evidence>
<evidence type="ECO:0000313" key="1">
    <source>
        <dbReference type="EMBL" id="PMD65621.1"/>
    </source>
</evidence>
<dbReference type="Gene3D" id="3.40.50.1820">
    <property type="entry name" value="alpha/beta hydrolase"/>
    <property type="match status" value="1"/>
</dbReference>
<dbReference type="GO" id="GO:0016787">
    <property type="term" value="F:hydrolase activity"/>
    <property type="evidence" value="ECO:0007669"/>
    <property type="project" value="UniProtKB-KW"/>
</dbReference>
<keyword evidence="2" id="KW-1185">Reference proteome</keyword>
<sequence length="305" mass="34227">MSLPLPLPFNSALNPGHQIKYIRLNPSAQYTLLFCYGAGGSSTILTLFQDFLTTHPNLTLLCIDRWVLGPDAPPGPALLSSLSSVTIELLDGLSIAKISIAAHSAGVYQALDLINRYPERIEIVFPIAPHIPAPFTASKIMSWMCTMPKFLFAAVGKIDKLSDTKAERMWLRLIGSPKIEHVDDGKFVYSKRLRDVLQSYEPDGKEMGLRKERLDLDYRLGYSRVPGIEVDNLVRLYRSCKVDLIWFICNADVFFGPASVERIAKDMKSCRVEVVLVEGACHSDIFLRSEVWERIHERVMAVDNG</sequence>
<dbReference type="InterPro" id="IPR029058">
    <property type="entry name" value="AB_hydrolase_fold"/>
</dbReference>
<dbReference type="RefSeq" id="XP_024742525.1">
    <property type="nucleotide sequence ID" value="XM_024879326.1"/>
</dbReference>
<reference evidence="1 2" key="1">
    <citation type="submission" date="2016-04" db="EMBL/GenBank/DDBJ databases">
        <title>A degradative enzymes factory behind the ericoid mycorrhizal symbiosis.</title>
        <authorList>
            <consortium name="DOE Joint Genome Institute"/>
            <person name="Martino E."/>
            <person name="Morin E."/>
            <person name="Grelet G."/>
            <person name="Kuo A."/>
            <person name="Kohler A."/>
            <person name="Daghino S."/>
            <person name="Barry K."/>
            <person name="Choi C."/>
            <person name="Cichocki N."/>
            <person name="Clum A."/>
            <person name="Copeland A."/>
            <person name="Hainaut M."/>
            <person name="Haridas S."/>
            <person name="Labutti K."/>
            <person name="Lindquist E."/>
            <person name="Lipzen A."/>
            <person name="Khouja H.-R."/>
            <person name="Murat C."/>
            <person name="Ohm R."/>
            <person name="Olson A."/>
            <person name="Spatafora J."/>
            <person name="Veneault-Fourrey C."/>
            <person name="Henrissat B."/>
            <person name="Grigoriev I."/>
            <person name="Martin F."/>
            <person name="Perotto S."/>
        </authorList>
    </citation>
    <scope>NUCLEOTIDE SEQUENCE [LARGE SCALE GENOMIC DNA]</scope>
    <source>
        <strain evidence="1 2">E</strain>
    </source>
</reference>
<protein>
    <submittedName>
        <fullName evidence="1">Alpha/beta-hydrolase</fullName>
    </submittedName>
</protein>
<accession>A0A2J6TRH6</accession>
<proteinExistence type="predicted"/>
<dbReference type="Proteomes" id="UP000235371">
    <property type="component" value="Unassembled WGS sequence"/>
</dbReference>
<dbReference type="AlphaFoldDB" id="A0A2J6TRH6"/>
<dbReference type="OrthoDB" id="3511730at2759"/>
<dbReference type="SUPFAM" id="SSF53474">
    <property type="entry name" value="alpha/beta-Hydrolases"/>
    <property type="match status" value="1"/>
</dbReference>
<organism evidence="1 2">
    <name type="scientific">Hyaloscypha bicolor E</name>
    <dbReference type="NCBI Taxonomy" id="1095630"/>
    <lineage>
        <taxon>Eukaryota</taxon>
        <taxon>Fungi</taxon>
        <taxon>Dikarya</taxon>
        <taxon>Ascomycota</taxon>
        <taxon>Pezizomycotina</taxon>
        <taxon>Leotiomycetes</taxon>
        <taxon>Helotiales</taxon>
        <taxon>Hyaloscyphaceae</taxon>
        <taxon>Hyaloscypha</taxon>
        <taxon>Hyaloscypha bicolor</taxon>
    </lineage>
</organism>
<gene>
    <name evidence="1" type="ORF">K444DRAFT_608194</name>
</gene>
<dbReference type="EMBL" id="KZ613746">
    <property type="protein sequence ID" value="PMD65621.1"/>
    <property type="molecule type" value="Genomic_DNA"/>
</dbReference>
<keyword evidence="1" id="KW-0378">Hydrolase</keyword>